<comment type="caution">
    <text evidence="2">The sequence shown here is derived from an EMBL/GenBank/DDBJ whole genome shotgun (WGS) entry which is preliminary data.</text>
</comment>
<feature type="compositionally biased region" description="Basic residues" evidence="1">
    <location>
        <begin position="191"/>
        <end position="205"/>
    </location>
</feature>
<feature type="compositionally biased region" description="Pro residues" evidence="1">
    <location>
        <begin position="231"/>
        <end position="245"/>
    </location>
</feature>
<sequence>MAVDAAYANLFGVEGKAAVLGCDELGLVPRDLLHVPKKSLERTGDDKSAVLVRYTLMERARQNNIRKVLAIKNRLIADGDVQKKWKERCKLFPDAPGVPKIPKAMMEKFMTELDTESDDDDNIDELGLNKPRPQYGVSPASPVTVGAKREPSIASSLSSSKARCSPDKLRGWGSSTMSNPLSVSPKEKPLKKNGPIRKLRKFWKKHAADTNSGKSSPDRLSDDKSVRSWRPKPPPDPPFLPPLPYPRRDAVTLKIELEELNEYRQFLLRYAHDSSAMAKEYYEFTKSLQERSNTTEKFRNRAASCTVEGSKFGKEDGSTALWSADGGNVTKSALKKGGISNHKRQLDAYVRLARLEVQRNISNYKKWNGFMEEMEGVEPVGTIAADVRARLNVGKLPSFEEYVLMVDEKASRREKMLWNDKRKQEKLNAFCEAKDRHTEENIEKIKRAQTNLFMESQVVQSEIKRRNRECENRRRRMREHRVQVGLAKKELGAAERHMKRLFRAKEKRFEHDAEEIFRRLLKEKLHAMDAAKRWDIKSVRAP</sequence>
<feature type="compositionally biased region" description="Acidic residues" evidence="1">
    <location>
        <begin position="115"/>
        <end position="124"/>
    </location>
</feature>
<dbReference type="Proteomes" id="UP000007350">
    <property type="component" value="Unassembled WGS sequence"/>
</dbReference>
<keyword evidence="3" id="KW-1185">Reference proteome</keyword>
<accession>K2NE54</accession>
<feature type="compositionally biased region" description="Basic and acidic residues" evidence="1">
    <location>
        <begin position="216"/>
        <end position="226"/>
    </location>
</feature>
<feature type="compositionally biased region" description="Low complexity" evidence="1">
    <location>
        <begin position="152"/>
        <end position="163"/>
    </location>
</feature>
<evidence type="ECO:0000313" key="2">
    <source>
        <dbReference type="EMBL" id="EKF33221.1"/>
    </source>
</evidence>
<proteinExistence type="predicted"/>
<gene>
    <name evidence="2" type="ORF">MOQ_002918</name>
</gene>
<protein>
    <submittedName>
        <fullName evidence="2">Uncharacterized protein</fullName>
    </submittedName>
</protein>
<feature type="compositionally biased region" description="Polar residues" evidence="1">
    <location>
        <begin position="173"/>
        <end position="182"/>
    </location>
</feature>
<evidence type="ECO:0000313" key="3">
    <source>
        <dbReference type="Proteomes" id="UP000007350"/>
    </source>
</evidence>
<dbReference type="OrthoDB" id="250375at2759"/>
<evidence type="ECO:0000256" key="1">
    <source>
        <dbReference type="SAM" id="MobiDB-lite"/>
    </source>
</evidence>
<organism evidence="2 3">
    <name type="scientific">Trypanosoma cruzi marinkellei</name>
    <dbReference type="NCBI Taxonomy" id="85056"/>
    <lineage>
        <taxon>Eukaryota</taxon>
        <taxon>Discoba</taxon>
        <taxon>Euglenozoa</taxon>
        <taxon>Kinetoplastea</taxon>
        <taxon>Metakinetoplastina</taxon>
        <taxon>Trypanosomatida</taxon>
        <taxon>Trypanosomatidae</taxon>
        <taxon>Trypanosoma</taxon>
        <taxon>Schizotrypanum</taxon>
    </lineage>
</organism>
<reference evidence="2 3" key="1">
    <citation type="journal article" date="2012" name="BMC Genomics">
        <title>Comparative genomic analysis of human infective Trypanosoma cruzi lineages with the bat-restricted subspecies T. cruzi marinkellei.</title>
        <authorList>
            <person name="Franzen O."/>
            <person name="Talavera-Lopez C."/>
            <person name="Ochaya S."/>
            <person name="Butler C.E."/>
            <person name="Messenger L.A."/>
            <person name="Lewis M.D."/>
            <person name="Llewellyn M.S."/>
            <person name="Marinkelle C.J."/>
            <person name="Tyler K.M."/>
            <person name="Miles M.A."/>
            <person name="Andersson B."/>
        </authorList>
    </citation>
    <scope>NUCLEOTIDE SEQUENCE [LARGE SCALE GENOMIC DNA]</scope>
    <source>
        <strain evidence="2 3">B7</strain>
    </source>
</reference>
<dbReference type="AlphaFoldDB" id="K2NE54"/>
<name>K2NE54_TRYCR</name>
<dbReference type="EMBL" id="AHKC01009359">
    <property type="protein sequence ID" value="EKF33221.1"/>
    <property type="molecule type" value="Genomic_DNA"/>
</dbReference>
<feature type="region of interest" description="Disordered" evidence="1">
    <location>
        <begin position="115"/>
        <end position="245"/>
    </location>
</feature>